<gene>
    <name evidence="9" type="ORF">ENW66_07610</name>
</gene>
<proteinExistence type="inferred from homology"/>
<feature type="transmembrane region" description="Helical" evidence="8">
    <location>
        <begin position="165"/>
        <end position="188"/>
    </location>
</feature>
<evidence type="ECO:0000256" key="4">
    <source>
        <dbReference type="ARBA" id="ARBA00022475"/>
    </source>
</evidence>
<evidence type="ECO:0000256" key="2">
    <source>
        <dbReference type="ARBA" id="ARBA00007935"/>
    </source>
</evidence>
<comment type="similarity">
    <text evidence="2">Belongs to the binding-protein-dependent transport system permease family. FecCD subfamily.</text>
</comment>
<organism evidence="9">
    <name type="scientific">Archaeoglobus fulgidus</name>
    <dbReference type="NCBI Taxonomy" id="2234"/>
    <lineage>
        <taxon>Archaea</taxon>
        <taxon>Methanobacteriati</taxon>
        <taxon>Methanobacteriota</taxon>
        <taxon>Archaeoglobi</taxon>
        <taxon>Archaeoglobales</taxon>
        <taxon>Archaeoglobaceae</taxon>
        <taxon>Archaeoglobus</taxon>
    </lineage>
</organism>
<dbReference type="SUPFAM" id="SSF81345">
    <property type="entry name" value="ABC transporter involved in vitamin B12 uptake, BtuC"/>
    <property type="match status" value="1"/>
</dbReference>
<dbReference type="PANTHER" id="PTHR30472">
    <property type="entry name" value="FERRIC ENTEROBACTIN TRANSPORT SYSTEM PERMEASE PROTEIN"/>
    <property type="match status" value="1"/>
</dbReference>
<comment type="caution">
    <text evidence="9">The sequence shown here is derived from an EMBL/GenBank/DDBJ whole genome shotgun (WGS) entry which is preliminary data.</text>
</comment>
<feature type="transmembrane region" description="Helical" evidence="8">
    <location>
        <begin position="261"/>
        <end position="286"/>
    </location>
</feature>
<evidence type="ECO:0000256" key="5">
    <source>
        <dbReference type="ARBA" id="ARBA00022692"/>
    </source>
</evidence>
<dbReference type="FunFam" id="1.10.3470.10:FF:000001">
    <property type="entry name" value="Vitamin B12 ABC transporter permease BtuC"/>
    <property type="match status" value="1"/>
</dbReference>
<keyword evidence="6 8" id="KW-1133">Transmembrane helix</keyword>
<dbReference type="InterPro" id="IPR000522">
    <property type="entry name" value="ABC_transptr_permease_BtuC"/>
</dbReference>
<evidence type="ECO:0000256" key="6">
    <source>
        <dbReference type="ARBA" id="ARBA00022989"/>
    </source>
</evidence>
<dbReference type="InterPro" id="IPR037294">
    <property type="entry name" value="ABC_BtuC-like"/>
</dbReference>
<dbReference type="CDD" id="cd06550">
    <property type="entry name" value="TM_ABC_iron-siderophores_like"/>
    <property type="match status" value="1"/>
</dbReference>
<protein>
    <submittedName>
        <fullName evidence="9">Iron ABC transporter permease</fullName>
    </submittedName>
</protein>
<feature type="transmembrane region" description="Helical" evidence="8">
    <location>
        <begin position="15"/>
        <end position="33"/>
    </location>
</feature>
<keyword evidence="3" id="KW-0813">Transport</keyword>
<name>A0A7C3MA08_ARCFL</name>
<sequence>MMEIVYKDFIKKRTIFIIFLFLFLILASIYSLLVGSSRFDFKTVIETLLGKGTDKAEAVIWNIRLPRVLMAVSAGAGLALSGLITQTVLRNPLASPFTLGISSAAAFGAALAIVSGIGGIMLKTSLGGFQITNFYVVIISAFIFSLVATFAILTISKVKGPSPAVIVLTGLAVFFLFSAATSFIQYFGTTEQVAAIVFWLFGSLSKTTWVSLEVMSLALFVTLLVSYRWCWKFNALYLSDDLARSLGVDVRRIRLAGMVMASFLTATAVSFLGVISFVCLVSPHIARLALGSDHRYLIPSSCLIGSNILLVADTASRTFFLPLTLPVGILTSFFGVPLFVYLIIKRGGRAWW</sequence>
<reference evidence="9" key="1">
    <citation type="journal article" date="2020" name="mSystems">
        <title>Genome- and Community-Level Interaction Insights into Carbon Utilization and Element Cycling Functions of Hydrothermarchaeota in Hydrothermal Sediment.</title>
        <authorList>
            <person name="Zhou Z."/>
            <person name="Liu Y."/>
            <person name="Xu W."/>
            <person name="Pan J."/>
            <person name="Luo Z.H."/>
            <person name="Li M."/>
        </authorList>
    </citation>
    <scope>NUCLEOTIDE SEQUENCE [LARGE SCALE GENOMIC DNA]</scope>
    <source>
        <strain evidence="9">SpSt-87</strain>
    </source>
</reference>
<evidence type="ECO:0000313" key="9">
    <source>
        <dbReference type="EMBL" id="HFW32794.1"/>
    </source>
</evidence>
<evidence type="ECO:0000256" key="3">
    <source>
        <dbReference type="ARBA" id="ARBA00022448"/>
    </source>
</evidence>
<evidence type="ECO:0000256" key="8">
    <source>
        <dbReference type="SAM" id="Phobius"/>
    </source>
</evidence>
<evidence type="ECO:0000256" key="1">
    <source>
        <dbReference type="ARBA" id="ARBA00004651"/>
    </source>
</evidence>
<evidence type="ECO:0000256" key="7">
    <source>
        <dbReference type="ARBA" id="ARBA00023136"/>
    </source>
</evidence>
<feature type="transmembrane region" description="Helical" evidence="8">
    <location>
        <begin position="319"/>
        <end position="344"/>
    </location>
</feature>
<dbReference type="EMBL" id="DTLB01000046">
    <property type="protein sequence ID" value="HFW32794.1"/>
    <property type="molecule type" value="Genomic_DNA"/>
</dbReference>
<feature type="transmembrane region" description="Helical" evidence="8">
    <location>
        <begin position="208"/>
        <end position="227"/>
    </location>
</feature>
<feature type="transmembrane region" description="Helical" evidence="8">
    <location>
        <begin position="134"/>
        <end position="153"/>
    </location>
</feature>
<dbReference type="Gene3D" id="1.10.3470.10">
    <property type="entry name" value="ABC transporter involved in vitamin B12 uptake, BtuC"/>
    <property type="match status" value="1"/>
</dbReference>
<keyword evidence="5 8" id="KW-0812">Transmembrane</keyword>
<dbReference type="Pfam" id="PF01032">
    <property type="entry name" value="FecCD"/>
    <property type="match status" value="1"/>
</dbReference>
<feature type="transmembrane region" description="Helical" evidence="8">
    <location>
        <begin position="101"/>
        <end position="122"/>
    </location>
</feature>
<dbReference type="GO" id="GO:0005886">
    <property type="term" value="C:plasma membrane"/>
    <property type="evidence" value="ECO:0007669"/>
    <property type="project" value="UniProtKB-SubCell"/>
</dbReference>
<dbReference type="GO" id="GO:0022857">
    <property type="term" value="F:transmembrane transporter activity"/>
    <property type="evidence" value="ECO:0007669"/>
    <property type="project" value="InterPro"/>
</dbReference>
<dbReference type="AlphaFoldDB" id="A0A7C3MA08"/>
<dbReference type="PANTHER" id="PTHR30472:SF25">
    <property type="entry name" value="ABC TRANSPORTER PERMEASE PROTEIN MJ0876-RELATED"/>
    <property type="match status" value="1"/>
</dbReference>
<feature type="transmembrane region" description="Helical" evidence="8">
    <location>
        <begin position="68"/>
        <end position="89"/>
    </location>
</feature>
<accession>A0A7C3MA08</accession>
<dbReference type="GO" id="GO:0033214">
    <property type="term" value="P:siderophore-iron import into cell"/>
    <property type="evidence" value="ECO:0007669"/>
    <property type="project" value="TreeGrafter"/>
</dbReference>
<keyword evidence="7 8" id="KW-0472">Membrane</keyword>
<keyword evidence="4" id="KW-1003">Cell membrane</keyword>
<comment type="subcellular location">
    <subcellularLocation>
        <location evidence="1">Cell membrane</location>
        <topology evidence="1">Multi-pass membrane protein</topology>
    </subcellularLocation>
</comment>